<dbReference type="Proteomes" id="UP001589709">
    <property type="component" value="Unassembled WGS sequence"/>
</dbReference>
<dbReference type="InterPro" id="IPR050955">
    <property type="entry name" value="Plant_Biomass_Hydrol_Est"/>
</dbReference>
<dbReference type="SUPFAM" id="SSF53474">
    <property type="entry name" value="alpha/beta-Hydrolases"/>
    <property type="match status" value="1"/>
</dbReference>
<keyword evidence="1" id="KW-0732">Signal</keyword>
<reference evidence="4 5" key="1">
    <citation type="submission" date="2024-09" db="EMBL/GenBank/DDBJ databases">
        <authorList>
            <person name="Sun Q."/>
            <person name="Mori K."/>
        </authorList>
    </citation>
    <scope>NUCLEOTIDE SEQUENCE [LARGE SCALE GENOMIC DNA]</scope>
    <source>
        <strain evidence="4 5">JCM 6917</strain>
    </source>
</reference>
<dbReference type="RefSeq" id="WP_381348109.1">
    <property type="nucleotide sequence ID" value="NZ_JBHMCY010000043.1"/>
</dbReference>
<evidence type="ECO:0000256" key="1">
    <source>
        <dbReference type="ARBA" id="ARBA00022729"/>
    </source>
</evidence>
<evidence type="ECO:0000256" key="2">
    <source>
        <dbReference type="ARBA" id="ARBA00022801"/>
    </source>
</evidence>
<evidence type="ECO:0000313" key="5">
    <source>
        <dbReference type="Proteomes" id="UP001589709"/>
    </source>
</evidence>
<accession>A0ABV5N4T9</accession>
<dbReference type="PANTHER" id="PTHR43037">
    <property type="entry name" value="UNNAMED PRODUCT-RELATED"/>
    <property type="match status" value="1"/>
</dbReference>
<dbReference type="Gene3D" id="3.40.50.1820">
    <property type="entry name" value="alpha/beta hydrolase"/>
    <property type="match status" value="1"/>
</dbReference>
<dbReference type="PANTHER" id="PTHR43037:SF5">
    <property type="entry name" value="FERULOYL ESTERASE"/>
    <property type="match status" value="1"/>
</dbReference>
<gene>
    <name evidence="4" type="ORF">ACFF45_21810</name>
</gene>
<dbReference type="InterPro" id="IPR029058">
    <property type="entry name" value="AB_hydrolase_fold"/>
</dbReference>
<sequence length="293" mass="32078">MPTERPLSPWHLPPDHPAQLFLTGSTPLFALSGDPRVSYCLHVPRGHSNTDEPSPLVVAVHGTHRNVGQVRDHFADFAEEHGCVVLAPLFPAGLTGPNDLDSYKFFTAPGFRPDLLLLDMIEEAAGRWHIRTDRFHLHGFSGGGQFAHRFFYLHPDRLASLSVGAPGRTTLLDSRTPWWRGTADSAELLGAAPDTRAMAELPVQLVIGEHDTHVEVWEGAEQPGSRMDRLNELRENWARHGIATQLDIVSGAGHSDLDVIPAVLSFLSEQIEAPAGRRHTPAGPESTKGLPDL</sequence>
<evidence type="ECO:0000256" key="3">
    <source>
        <dbReference type="SAM" id="MobiDB-lite"/>
    </source>
</evidence>
<comment type="caution">
    <text evidence="4">The sequence shown here is derived from an EMBL/GenBank/DDBJ whole genome shotgun (WGS) entry which is preliminary data.</text>
</comment>
<dbReference type="GO" id="GO:0016787">
    <property type="term" value="F:hydrolase activity"/>
    <property type="evidence" value="ECO:0007669"/>
    <property type="project" value="UniProtKB-KW"/>
</dbReference>
<feature type="region of interest" description="Disordered" evidence="3">
    <location>
        <begin position="274"/>
        <end position="293"/>
    </location>
</feature>
<name>A0ABV5N4T9_9ACTN</name>
<evidence type="ECO:0000313" key="4">
    <source>
        <dbReference type="EMBL" id="MFB9465278.1"/>
    </source>
</evidence>
<proteinExistence type="predicted"/>
<organism evidence="4 5">
    <name type="scientific">Streptomyces cinereospinus</name>
    <dbReference type="NCBI Taxonomy" id="285561"/>
    <lineage>
        <taxon>Bacteria</taxon>
        <taxon>Bacillati</taxon>
        <taxon>Actinomycetota</taxon>
        <taxon>Actinomycetes</taxon>
        <taxon>Kitasatosporales</taxon>
        <taxon>Streptomycetaceae</taxon>
        <taxon>Streptomyces</taxon>
    </lineage>
</organism>
<keyword evidence="2 4" id="KW-0378">Hydrolase</keyword>
<protein>
    <submittedName>
        <fullName evidence="4">Poly(Aspartic acid) hydrolase</fullName>
    </submittedName>
</protein>
<dbReference type="EMBL" id="JBHMCY010000043">
    <property type="protein sequence ID" value="MFB9465278.1"/>
    <property type="molecule type" value="Genomic_DNA"/>
</dbReference>
<keyword evidence="5" id="KW-1185">Reference proteome</keyword>